<sequence length="233" mass="27008">MASLTQYFGCASLSSRKNFNPFCVTQICNRRHFNNSVTHYHKQFKPTFFPFFPLTLERQKHTTDIGKQLRNDDHWKTWCSDDGSCDDCVHQDLIFYTPFQGKENVKNFLCKVMDALGPNIHIAMESVNEGENFTASVFWHLEWKAMKIPFTKGCRFFECEEAQGKIFIRKIIGVEELLVKPDDLILKLLKAVRTVLDRYPLAAQALLKSYTSKDGAHEGLESHFDLFSTKHEN</sequence>
<dbReference type="PANTHER" id="PTHR33698:SF5">
    <property type="entry name" value="NTF2-LIKE DOMAIN-CONTAINING PROTEIN-RELATED"/>
    <property type="match status" value="1"/>
</dbReference>
<name>A0AAD7LJX0_QUISA</name>
<dbReference type="Gene3D" id="3.10.450.50">
    <property type="match status" value="1"/>
</dbReference>
<accession>A0AAD7LJX0</accession>
<dbReference type="PANTHER" id="PTHR33698">
    <property type="entry name" value="NUCLEAR TRANSPORT FACTOR 2 (NTF2)-LIKE PROTEIN"/>
    <property type="match status" value="1"/>
</dbReference>
<dbReference type="Proteomes" id="UP001163823">
    <property type="component" value="Chromosome 8"/>
</dbReference>
<comment type="caution">
    <text evidence="1">The sequence shown here is derived from an EMBL/GenBank/DDBJ whole genome shotgun (WGS) entry which is preliminary data.</text>
</comment>
<dbReference type="AlphaFoldDB" id="A0AAD7LJX0"/>
<evidence type="ECO:0000313" key="1">
    <source>
        <dbReference type="EMBL" id="KAJ7959252.1"/>
    </source>
</evidence>
<dbReference type="EMBL" id="JARAOO010000008">
    <property type="protein sequence ID" value="KAJ7959252.1"/>
    <property type="molecule type" value="Genomic_DNA"/>
</dbReference>
<reference evidence="1" key="1">
    <citation type="journal article" date="2023" name="Science">
        <title>Elucidation of the pathway for biosynthesis of saponin adjuvants from the soapbark tree.</title>
        <authorList>
            <person name="Reed J."/>
            <person name="Orme A."/>
            <person name="El-Demerdash A."/>
            <person name="Owen C."/>
            <person name="Martin L.B.B."/>
            <person name="Misra R.C."/>
            <person name="Kikuchi S."/>
            <person name="Rejzek M."/>
            <person name="Martin A.C."/>
            <person name="Harkess A."/>
            <person name="Leebens-Mack J."/>
            <person name="Louveau T."/>
            <person name="Stephenson M.J."/>
            <person name="Osbourn A."/>
        </authorList>
    </citation>
    <scope>NUCLEOTIDE SEQUENCE</scope>
    <source>
        <strain evidence="1">S10</strain>
    </source>
</reference>
<evidence type="ECO:0000313" key="2">
    <source>
        <dbReference type="Proteomes" id="UP001163823"/>
    </source>
</evidence>
<protein>
    <submittedName>
        <fullName evidence="1">Nuclear transport factor 2 family protein</fullName>
    </submittedName>
</protein>
<keyword evidence="2" id="KW-1185">Reference proteome</keyword>
<organism evidence="1 2">
    <name type="scientific">Quillaja saponaria</name>
    <name type="common">Soap bark tree</name>
    <dbReference type="NCBI Taxonomy" id="32244"/>
    <lineage>
        <taxon>Eukaryota</taxon>
        <taxon>Viridiplantae</taxon>
        <taxon>Streptophyta</taxon>
        <taxon>Embryophyta</taxon>
        <taxon>Tracheophyta</taxon>
        <taxon>Spermatophyta</taxon>
        <taxon>Magnoliopsida</taxon>
        <taxon>eudicotyledons</taxon>
        <taxon>Gunneridae</taxon>
        <taxon>Pentapetalae</taxon>
        <taxon>rosids</taxon>
        <taxon>fabids</taxon>
        <taxon>Fabales</taxon>
        <taxon>Quillajaceae</taxon>
        <taxon>Quillaja</taxon>
    </lineage>
</organism>
<gene>
    <name evidence="1" type="ORF">O6P43_019856</name>
</gene>
<proteinExistence type="predicted"/>